<dbReference type="GeneID" id="34459486"/>
<evidence type="ECO:0000313" key="3">
    <source>
        <dbReference type="Proteomes" id="UP000184300"/>
    </source>
</evidence>
<accession>A0A1L9VVX0</accession>
<keyword evidence="1" id="KW-0175">Coiled coil</keyword>
<feature type="coiled-coil region" evidence="1">
    <location>
        <begin position="16"/>
        <end position="54"/>
    </location>
</feature>
<organism evidence="2 3">
    <name type="scientific">Aspergillus glaucus CBS 516.65</name>
    <dbReference type="NCBI Taxonomy" id="1160497"/>
    <lineage>
        <taxon>Eukaryota</taxon>
        <taxon>Fungi</taxon>
        <taxon>Dikarya</taxon>
        <taxon>Ascomycota</taxon>
        <taxon>Pezizomycotina</taxon>
        <taxon>Eurotiomycetes</taxon>
        <taxon>Eurotiomycetidae</taxon>
        <taxon>Eurotiales</taxon>
        <taxon>Aspergillaceae</taxon>
        <taxon>Aspergillus</taxon>
        <taxon>Aspergillus subgen. Aspergillus</taxon>
    </lineage>
</organism>
<dbReference type="Proteomes" id="UP000184300">
    <property type="component" value="Unassembled WGS sequence"/>
</dbReference>
<dbReference type="Gene3D" id="1.20.5.1700">
    <property type="match status" value="1"/>
</dbReference>
<dbReference type="AlphaFoldDB" id="A0A1L9VVX0"/>
<feature type="coiled-coil region" evidence="1">
    <location>
        <begin position="104"/>
        <end position="131"/>
    </location>
</feature>
<gene>
    <name evidence="2" type="ORF">ASPGLDRAFT_22848</name>
</gene>
<reference evidence="3" key="1">
    <citation type="journal article" date="2017" name="Genome Biol.">
        <title>Comparative genomics reveals high biological diversity and specific adaptations in the industrially and medically important fungal genus Aspergillus.</title>
        <authorList>
            <person name="de Vries R.P."/>
            <person name="Riley R."/>
            <person name="Wiebenga A."/>
            <person name="Aguilar-Osorio G."/>
            <person name="Amillis S."/>
            <person name="Uchima C.A."/>
            <person name="Anderluh G."/>
            <person name="Asadollahi M."/>
            <person name="Askin M."/>
            <person name="Barry K."/>
            <person name="Battaglia E."/>
            <person name="Bayram O."/>
            <person name="Benocci T."/>
            <person name="Braus-Stromeyer S.A."/>
            <person name="Caldana C."/>
            <person name="Canovas D."/>
            <person name="Cerqueira G.C."/>
            <person name="Chen F."/>
            <person name="Chen W."/>
            <person name="Choi C."/>
            <person name="Clum A."/>
            <person name="Dos Santos R.A."/>
            <person name="Damasio A.R."/>
            <person name="Diallinas G."/>
            <person name="Emri T."/>
            <person name="Fekete E."/>
            <person name="Flipphi M."/>
            <person name="Freyberg S."/>
            <person name="Gallo A."/>
            <person name="Gournas C."/>
            <person name="Habgood R."/>
            <person name="Hainaut M."/>
            <person name="Harispe M.L."/>
            <person name="Henrissat B."/>
            <person name="Hilden K.S."/>
            <person name="Hope R."/>
            <person name="Hossain A."/>
            <person name="Karabika E."/>
            <person name="Karaffa L."/>
            <person name="Karanyi Z."/>
            <person name="Krasevec N."/>
            <person name="Kuo A."/>
            <person name="Kusch H."/>
            <person name="LaButti K."/>
            <person name="Lagendijk E.L."/>
            <person name="Lapidus A."/>
            <person name="Levasseur A."/>
            <person name="Lindquist E."/>
            <person name="Lipzen A."/>
            <person name="Logrieco A.F."/>
            <person name="MacCabe A."/>
            <person name="Maekelae M.R."/>
            <person name="Malavazi I."/>
            <person name="Melin P."/>
            <person name="Meyer V."/>
            <person name="Mielnichuk N."/>
            <person name="Miskei M."/>
            <person name="Molnar A.P."/>
            <person name="Mule G."/>
            <person name="Ngan C.Y."/>
            <person name="Orejas M."/>
            <person name="Orosz E."/>
            <person name="Ouedraogo J.P."/>
            <person name="Overkamp K.M."/>
            <person name="Park H.-S."/>
            <person name="Perrone G."/>
            <person name="Piumi F."/>
            <person name="Punt P.J."/>
            <person name="Ram A.F."/>
            <person name="Ramon A."/>
            <person name="Rauscher S."/>
            <person name="Record E."/>
            <person name="Riano-Pachon D.M."/>
            <person name="Robert V."/>
            <person name="Roehrig J."/>
            <person name="Ruller R."/>
            <person name="Salamov A."/>
            <person name="Salih N.S."/>
            <person name="Samson R.A."/>
            <person name="Sandor E."/>
            <person name="Sanguinetti M."/>
            <person name="Schuetze T."/>
            <person name="Sepcic K."/>
            <person name="Shelest E."/>
            <person name="Sherlock G."/>
            <person name="Sophianopoulou V."/>
            <person name="Squina F.M."/>
            <person name="Sun H."/>
            <person name="Susca A."/>
            <person name="Todd R.B."/>
            <person name="Tsang A."/>
            <person name="Unkles S.E."/>
            <person name="van de Wiele N."/>
            <person name="van Rossen-Uffink D."/>
            <person name="Oliveira J.V."/>
            <person name="Vesth T.C."/>
            <person name="Visser J."/>
            <person name="Yu J.-H."/>
            <person name="Zhou M."/>
            <person name="Andersen M.R."/>
            <person name="Archer D.B."/>
            <person name="Baker S.E."/>
            <person name="Benoit I."/>
            <person name="Brakhage A.A."/>
            <person name="Braus G.H."/>
            <person name="Fischer R."/>
            <person name="Frisvad J.C."/>
            <person name="Goldman G.H."/>
            <person name="Houbraken J."/>
            <person name="Oakley B."/>
            <person name="Pocsi I."/>
            <person name="Scazzocchio C."/>
            <person name="Seiboth B."/>
            <person name="vanKuyk P.A."/>
            <person name="Wortman J."/>
            <person name="Dyer P.S."/>
            <person name="Grigoriev I.V."/>
        </authorList>
    </citation>
    <scope>NUCLEOTIDE SEQUENCE [LARGE SCALE GENOMIC DNA]</scope>
    <source>
        <strain evidence="3">CBS 516.65</strain>
    </source>
</reference>
<dbReference type="EMBL" id="KV878890">
    <property type="protein sequence ID" value="OJJ88063.1"/>
    <property type="molecule type" value="Genomic_DNA"/>
</dbReference>
<evidence type="ECO:0000256" key="1">
    <source>
        <dbReference type="SAM" id="Coils"/>
    </source>
</evidence>
<evidence type="ECO:0000313" key="2">
    <source>
        <dbReference type="EMBL" id="OJJ88063.1"/>
    </source>
</evidence>
<dbReference type="RefSeq" id="XP_022404746.1">
    <property type="nucleotide sequence ID" value="XM_022543225.1"/>
</dbReference>
<proteinExistence type="predicted"/>
<keyword evidence="3" id="KW-1185">Reference proteome</keyword>
<dbReference type="VEuPathDB" id="FungiDB:ASPGLDRAFT_22848"/>
<name>A0A1L9VVX0_ASPGL</name>
<sequence>MKLQIHTSSEPSSSELSQLRANIDALTASVAQFRAASEAEHNRLMNSMNELRGEVTGLKHDILSSLDMPADTLASISKFKQEMSSKLTDMDQKLDLLPEVKSQLQDVDRGLENVEDTVDSLKRKIRVASNNVASMIP</sequence>
<protein>
    <submittedName>
        <fullName evidence="2">Uncharacterized protein</fullName>
    </submittedName>
</protein>